<evidence type="ECO:0000256" key="1">
    <source>
        <dbReference type="ARBA" id="ARBA00022723"/>
    </source>
</evidence>
<dbReference type="Gene3D" id="3.30.40.10">
    <property type="entry name" value="Zinc/RING finger domain, C3HC4 (zinc finger)"/>
    <property type="match status" value="1"/>
</dbReference>
<accession>X6M796</accession>
<dbReference type="InterPro" id="IPR001293">
    <property type="entry name" value="Znf_TRAF"/>
</dbReference>
<proteinExistence type="predicted"/>
<evidence type="ECO:0000259" key="5">
    <source>
        <dbReference type="PROSITE" id="PS50145"/>
    </source>
</evidence>
<protein>
    <recommendedName>
        <fullName evidence="5">TRAF-type domain-containing protein</fullName>
    </recommendedName>
</protein>
<feature type="non-terminal residue" evidence="6">
    <location>
        <position position="268"/>
    </location>
</feature>
<keyword evidence="1 4" id="KW-0479">Metal-binding</keyword>
<keyword evidence="2 4" id="KW-0863">Zinc-finger</keyword>
<keyword evidence="7" id="KW-1185">Reference proteome</keyword>
<dbReference type="PROSITE" id="PS50145">
    <property type="entry name" value="ZF_TRAF"/>
    <property type="match status" value="1"/>
</dbReference>
<dbReference type="OrthoDB" id="10051587at2759"/>
<feature type="zinc finger region" description="TRAF-type" evidence="4">
    <location>
        <begin position="205"/>
        <end position="249"/>
    </location>
</feature>
<evidence type="ECO:0000313" key="7">
    <source>
        <dbReference type="Proteomes" id="UP000023152"/>
    </source>
</evidence>
<dbReference type="GO" id="GO:0008270">
    <property type="term" value="F:zinc ion binding"/>
    <property type="evidence" value="ECO:0007669"/>
    <property type="project" value="UniProtKB-KW"/>
</dbReference>
<feature type="domain" description="TRAF-type" evidence="5">
    <location>
        <begin position="205"/>
        <end position="249"/>
    </location>
</feature>
<gene>
    <name evidence="6" type="ORF">RFI_27867</name>
</gene>
<organism evidence="6 7">
    <name type="scientific">Reticulomyxa filosa</name>
    <dbReference type="NCBI Taxonomy" id="46433"/>
    <lineage>
        <taxon>Eukaryota</taxon>
        <taxon>Sar</taxon>
        <taxon>Rhizaria</taxon>
        <taxon>Retaria</taxon>
        <taxon>Foraminifera</taxon>
        <taxon>Monothalamids</taxon>
        <taxon>Reticulomyxidae</taxon>
        <taxon>Reticulomyxa</taxon>
    </lineage>
</organism>
<name>X6M796_RETFI</name>
<dbReference type="SUPFAM" id="SSF57850">
    <property type="entry name" value="RING/U-box"/>
    <property type="match status" value="1"/>
</dbReference>
<dbReference type="InterPro" id="IPR013083">
    <property type="entry name" value="Znf_RING/FYVE/PHD"/>
</dbReference>
<comment type="caution">
    <text evidence="6">The sequence shown here is derived from an EMBL/GenBank/DDBJ whole genome shotgun (WGS) entry which is preliminary data.</text>
</comment>
<dbReference type="EMBL" id="ASPP01024025">
    <property type="protein sequence ID" value="ETO09511.1"/>
    <property type="molecule type" value="Genomic_DNA"/>
</dbReference>
<dbReference type="Proteomes" id="UP000023152">
    <property type="component" value="Unassembled WGS sequence"/>
</dbReference>
<evidence type="ECO:0000313" key="6">
    <source>
        <dbReference type="EMBL" id="ETO09511.1"/>
    </source>
</evidence>
<keyword evidence="3 4" id="KW-0862">Zinc</keyword>
<dbReference type="PANTHER" id="PTHR10131:SF94">
    <property type="entry name" value="TNF RECEPTOR-ASSOCIATED FACTOR 4"/>
    <property type="match status" value="1"/>
</dbReference>
<reference evidence="6 7" key="1">
    <citation type="journal article" date="2013" name="Curr. Biol.">
        <title>The Genome of the Foraminiferan Reticulomyxa filosa.</title>
        <authorList>
            <person name="Glockner G."/>
            <person name="Hulsmann N."/>
            <person name="Schleicher M."/>
            <person name="Noegel A.A."/>
            <person name="Eichinger L."/>
            <person name="Gallinger C."/>
            <person name="Pawlowski J."/>
            <person name="Sierra R."/>
            <person name="Euteneuer U."/>
            <person name="Pillet L."/>
            <person name="Moustafa A."/>
            <person name="Platzer M."/>
            <person name="Groth M."/>
            <person name="Szafranski K."/>
            <person name="Schliwa M."/>
        </authorList>
    </citation>
    <scope>NUCLEOTIDE SEQUENCE [LARGE SCALE GENOMIC DNA]</scope>
</reference>
<evidence type="ECO:0000256" key="4">
    <source>
        <dbReference type="PROSITE-ProRule" id="PRU00207"/>
    </source>
</evidence>
<evidence type="ECO:0000256" key="3">
    <source>
        <dbReference type="ARBA" id="ARBA00022833"/>
    </source>
</evidence>
<dbReference type="AlphaFoldDB" id="X6M796"/>
<dbReference type="PANTHER" id="PTHR10131">
    <property type="entry name" value="TNF RECEPTOR ASSOCIATED FACTOR"/>
    <property type="match status" value="1"/>
</dbReference>
<sequence>MYNGVLKQIKCKIKKIVVTRMQKCSSRTRLRNEEGGGGGGGDKDKRKEIIIFSSSIGKMLSYFNRFAEGAIEERKNQSGGYPEKLLVKSKCTNLDKFLCAIKAKKRKEKRQEKTFGKTQRCGRVSKNPILSGCPSKHFGCEECIRQYSRDKTEMVCPQCNMLVRAEHNDKYLQAHSDLKREMDEKVVIKCLKCKTDEMKLGDYETHLRRECRQAFVACDHCHIDKIRRKDLQSHIDHCDMVVIECPLTCGYLEIYYSSKISNSYYCHF</sequence>
<evidence type="ECO:0000256" key="2">
    <source>
        <dbReference type="ARBA" id="ARBA00022771"/>
    </source>
</evidence>